<proteinExistence type="predicted"/>
<sequence>MAANILSAATSTLGFLAGAAAAAGKPSSLSAYTIHTTSDNVSSSSNTGSGTAIGQREDKGFSVGLWKVLRATHKTTKRPVSIWTYDRRSSSSSAAGEHLIAEALKKEATSLSKLRHPDLLHMIEPLEETRAGMTFVTEPVVGCLATVLNSSERGGRRGEEEELDEVEIQKGVLQLAKALSFLHNQAKLVHLNINPEAIVINTKGDWKLSGLGMTLPLSHSTSAANAGTGGGGWVYPEFDNRLPTSIQWKFDYLAPEYILDSLLSPSNDLYSLGCLLYAVHLGAGKPPFRCRDSVQGLRECVERELVTGKWMGGGKWAQAGDDLKDILSKLITRTPQTRLSLPSLPSHPYFSSLAISTLNFLDPASFSSKSREEKATFLKGLLRVLPGFSEKLRRRKVLPGLLDEMKDTYLLPFLLPNVFLICKSIPMEEFTRQVLPNLKPLFALKDSPQNLIDVMPLIYNSLECDHPPVQEKALKAIPALCDALPYDVLEQVLLVKVAVIDLVHKNEDTERESVHAGVFSRHGPDPDTEPSVMMATLNVHEAMGMKVDREAVAGLVLPQLWTMSMGPLLNVDQFSKFMSVIKSLGARVEREHIDHLRSVRHAEAQTASLGMQNSGWELGGGGNESSEVDFETLVGRSSGTGTPHGGGVPAGSPSILDDSWGNDMAWLQPSKPDHPTMDTLSLQASSVSAPTLAPMPRPSTTTKLNARPVPPSKFDRSAFQISSASVAAPPTFAPSTTLFSNTLSPLVPASRTNGNGTNGTPQKGPNYNISLAPLAPTSSNTGFQTTAPPNWSTSTPSFAAPVQQQTLPPGFGSGMLQPVVKPQWKPAQGKTTDWGDFDPLK</sequence>
<accession>A0ACC2WPU1</accession>
<evidence type="ECO:0000313" key="2">
    <source>
        <dbReference type="Proteomes" id="UP001243375"/>
    </source>
</evidence>
<keyword evidence="2" id="KW-1185">Reference proteome</keyword>
<dbReference type="EMBL" id="JASBWU010000021">
    <property type="protein sequence ID" value="KAJ9113647.1"/>
    <property type="molecule type" value="Genomic_DNA"/>
</dbReference>
<organism evidence="1 2">
    <name type="scientific">Naganishia vaughanmartiniae</name>
    <dbReference type="NCBI Taxonomy" id="1424756"/>
    <lineage>
        <taxon>Eukaryota</taxon>
        <taxon>Fungi</taxon>
        <taxon>Dikarya</taxon>
        <taxon>Basidiomycota</taxon>
        <taxon>Agaricomycotina</taxon>
        <taxon>Tremellomycetes</taxon>
        <taxon>Filobasidiales</taxon>
        <taxon>Filobasidiaceae</taxon>
        <taxon>Naganishia</taxon>
    </lineage>
</organism>
<reference evidence="1" key="1">
    <citation type="submission" date="2023-04" db="EMBL/GenBank/DDBJ databases">
        <title>Draft Genome sequencing of Naganishia species isolated from polar environments using Oxford Nanopore Technology.</title>
        <authorList>
            <person name="Leo P."/>
            <person name="Venkateswaran K."/>
        </authorList>
    </citation>
    <scope>NUCLEOTIDE SEQUENCE</scope>
    <source>
        <strain evidence="1">MNA-CCFEE 5425</strain>
    </source>
</reference>
<comment type="caution">
    <text evidence="1">The sequence shown here is derived from an EMBL/GenBank/DDBJ whole genome shotgun (WGS) entry which is preliminary data.</text>
</comment>
<evidence type="ECO:0000313" key="1">
    <source>
        <dbReference type="EMBL" id="KAJ9113647.1"/>
    </source>
</evidence>
<name>A0ACC2WPU1_9TREE</name>
<protein>
    <submittedName>
        <fullName evidence="1">Uncharacterized protein</fullName>
    </submittedName>
</protein>
<dbReference type="Proteomes" id="UP001243375">
    <property type="component" value="Unassembled WGS sequence"/>
</dbReference>
<gene>
    <name evidence="1" type="ORF">QFC22_005955</name>
</gene>